<dbReference type="PROSITE" id="PS50076">
    <property type="entry name" value="DNAJ_2"/>
    <property type="match status" value="1"/>
</dbReference>
<dbReference type="PROSITE" id="PS00636">
    <property type="entry name" value="DNAJ_1"/>
    <property type="match status" value="1"/>
</dbReference>
<feature type="compositionally biased region" description="Basic and acidic residues" evidence="1">
    <location>
        <begin position="729"/>
        <end position="743"/>
    </location>
</feature>
<feature type="compositionally biased region" description="Basic residues" evidence="1">
    <location>
        <begin position="749"/>
        <end position="760"/>
    </location>
</feature>
<dbReference type="Gene3D" id="1.10.287.110">
    <property type="entry name" value="DnaJ domain"/>
    <property type="match status" value="1"/>
</dbReference>
<protein>
    <recommendedName>
        <fullName evidence="2">J domain-containing protein</fullName>
    </recommendedName>
</protein>
<dbReference type="OrthoDB" id="445556at2759"/>
<feature type="region of interest" description="Disordered" evidence="1">
    <location>
        <begin position="312"/>
        <end position="397"/>
    </location>
</feature>
<dbReference type="PANTHER" id="PTHR45286">
    <property type="entry name" value="CHAPERONE DNAJ-DOMAIN SUPERFAMILY PROTEIN"/>
    <property type="match status" value="1"/>
</dbReference>
<evidence type="ECO:0000313" key="4">
    <source>
        <dbReference type="Proteomes" id="UP000054558"/>
    </source>
</evidence>
<feature type="compositionally biased region" description="Polar residues" evidence="1">
    <location>
        <begin position="517"/>
        <end position="526"/>
    </location>
</feature>
<dbReference type="CDD" id="cd06257">
    <property type="entry name" value="DnaJ"/>
    <property type="match status" value="1"/>
</dbReference>
<feature type="compositionally biased region" description="Basic and acidic residues" evidence="1">
    <location>
        <begin position="469"/>
        <end position="505"/>
    </location>
</feature>
<feature type="region of interest" description="Disordered" evidence="1">
    <location>
        <begin position="465"/>
        <end position="580"/>
    </location>
</feature>
<dbReference type="Proteomes" id="UP000054558">
    <property type="component" value="Unassembled WGS sequence"/>
</dbReference>
<dbReference type="STRING" id="105231.A0A1Y1HWF7"/>
<dbReference type="PRINTS" id="PR00625">
    <property type="entry name" value="JDOMAIN"/>
</dbReference>
<feature type="region of interest" description="Disordered" evidence="1">
    <location>
        <begin position="719"/>
        <end position="784"/>
    </location>
</feature>
<dbReference type="InterPro" id="IPR001623">
    <property type="entry name" value="DnaJ_domain"/>
</dbReference>
<dbReference type="AlphaFoldDB" id="A0A1Y1HWF7"/>
<feature type="domain" description="J" evidence="2">
    <location>
        <begin position="32"/>
        <end position="99"/>
    </location>
</feature>
<accession>A0A1Y1HWF7</accession>
<dbReference type="InterPro" id="IPR018253">
    <property type="entry name" value="DnaJ_domain_CS"/>
</dbReference>
<dbReference type="EMBL" id="DF237013">
    <property type="protein sequence ID" value="GAQ80836.1"/>
    <property type="molecule type" value="Genomic_DNA"/>
</dbReference>
<keyword evidence="4" id="KW-1185">Reference proteome</keyword>
<evidence type="ECO:0000256" key="1">
    <source>
        <dbReference type="SAM" id="MobiDB-lite"/>
    </source>
</evidence>
<sequence>MSLFLHSRLFSQAAQHLSTTQRVRGLSSRAFNLYEVLGVERTCPQEQIKVAFYRQAKKMHPDIQRDEEADRQAEKFIRLAAAYEVLRDPTRRATYDAHLSSRSKFVKSAFDFDPPTSETNWPEDPIGDSHVAPWVRQYRQAVREVVKYGGEGEGLAHLVRVEFGAAVRKAYFGPEVGALALGEWPMEFEGEERSVAGLGDVMHIVSGRQLLGTVREARDVLLGHGVNGRPKAVLEAGESKERIGAGYELGASEIGLGEGENRSCRPVAGTAGESKNRVEAESGVRKSWGGSEKGDGNFKGFRARDFDGGLDPNAVHESRAEAGCSVSKRASGEEARSPDDSDASRNAAQSSADYRPRTGAQTREMESGTESGTEDRARVKTGEGRSHEFSERNVDRRDSGDEVFATLELTQHGEVVGVATREWVPLTEIGSRSGTAIGEATGEEVERIDCISIYAVNRGVSAFAQNDDEERKGPEDWDRRDAEEREKSTWKYETESSSGLERESGSESCDAAGSRSGRATENGTDSASRRGNGLKTECGNENVYDRGEAANGIDNETRNGSASGSGSGFRNGTGDGHREDGWAEDIERLEMRYRKPRLLARIFGLRDGRPSTDVFREGGEKTHMLLQHRTPLVRHMAWYRSDVDKRGRRIRRCEARLRRAAMLPSSLWLFEPRASTHDCGGWYFERFDEEETRGAPSFAHLTPLGPQRGRGLLETKHAKDSGFAHNSHRLAEREYSGTTERSRGSSRVSNRHQHSRHSLRFNRPSESVKAGSEDEDSRSSMTAQDRRFSSFIATPLDPAVYILTAAYLTLDKEQEVRTAKPSAVADLLQKGAKWTGEIRNWWQSKVGA</sequence>
<dbReference type="SUPFAM" id="SSF46565">
    <property type="entry name" value="Chaperone J-domain"/>
    <property type="match status" value="1"/>
</dbReference>
<dbReference type="PANTHER" id="PTHR45286:SF1">
    <property type="entry name" value="CHAPERONE DNAJ-DOMAIN SUPERFAMILY PROTEIN"/>
    <property type="match status" value="1"/>
</dbReference>
<name>A0A1Y1HWF7_KLENI</name>
<evidence type="ECO:0000313" key="3">
    <source>
        <dbReference type="EMBL" id="GAQ80836.1"/>
    </source>
</evidence>
<feature type="region of interest" description="Disordered" evidence="1">
    <location>
        <begin position="258"/>
        <end position="300"/>
    </location>
</feature>
<feature type="compositionally biased region" description="Gly residues" evidence="1">
    <location>
        <begin position="563"/>
        <end position="574"/>
    </location>
</feature>
<dbReference type="InterPro" id="IPR036869">
    <property type="entry name" value="J_dom_sf"/>
</dbReference>
<evidence type="ECO:0000259" key="2">
    <source>
        <dbReference type="PROSITE" id="PS50076"/>
    </source>
</evidence>
<reference evidence="3 4" key="1">
    <citation type="journal article" date="2014" name="Nat. Commun.">
        <title>Klebsormidium flaccidum genome reveals primary factors for plant terrestrial adaptation.</title>
        <authorList>
            <person name="Hori K."/>
            <person name="Maruyama F."/>
            <person name="Fujisawa T."/>
            <person name="Togashi T."/>
            <person name="Yamamoto N."/>
            <person name="Seo M."/>
            <person name="Sato S."/>
            <person name="Yamada T."/>
            <person name="Mori H."/>
            <person name="Tajima N."/>
            <person name="Moriyama T."/>
            <person name="Ikeuchi M."/>
            <person name="Watanabe M."/>
            <person name="Wada H."/>
            <person name="Kobayashi K."/>
            <person name="Saito M."/>
            <person name="Masuda T."/>
            <person name="Sasaki-Sekimoto Y."/>
            <person name="Mashiguchi K."/>
            <person name="Awai K."/>
            <person name="Shimojima M."/>
            <person name="Masuda S."/>
            <person name="Iwai M."/>
            <person name="Nobusawa T."/>
            <person name="Narise T."/>
            <person name="Kondo S."/>
            <person name="Saito H."/>
            <person name="Sato R."/>
            <person name="Murakawa M."/>
            <person name="Ihara Y."/>
            <person name="Oshima-Yamada Y."/>
            <person name="Ohtaka K."/>
            <person name="Satoh M."/>
            <person name="Sonobe K."/>
            <person name="Ishii M."/>
            <person name="Ohtani R."/>
            <person name="Kanamori-Sato M."/>
            <person name="Honoki R."/>
            <person name="Miyazaki D."/>
            <person name="Mochizuki H."/>
            <person name="Umetsu J."/>
            <person name="Higashi K."/>
            <person name="Shibata D."/>
            <person name="Kamiya Y."/>
            <person name="Sato N."/>
            <person name="Nakamura Y."/>
            <person name="Tabata S."/>
            <person name="Ida S."/>
            <person name="Kurokawa K."/>
            <person name="Ohta H."/>
        </authorList>
    </citation>
    <scope>NUCLEOTIDE SEQUENCE [LARGE SCALE GENOMIC DNA]</scope>
    <source>
        <strain evidence="3 4">NIES-2285</strain>
    </source>
</reference>
<feature type="compositionally biased region" description="Basic and acidic residues" evidence="1">
    <location>
        <begin position="274"/>
        <end position="284"/>
    </location>
</feature>
<feature type="compositionally biased region" description="Basic and acidic residues" evidence="1">
    <location>
        <begin position="330"/>
        <end position="343"/>
    </location>
</feature>
<gene>
    <name evidence="3" type="ORF">KFL_000640020</name>
</gene>
<dbReference type="SMART" id="SM00271">
    <property type="entry name" value="DnaJ"/>
    <property type="match status" value="1"/>
</dbReference>
<organism evidence="3 4">
    <name type="scientific">Klebsormidium nitens</name>
    <name type="common">Green alga</name>
    <name type="synonym">Ulothrix nitens</name>
    <dbReference type="NCBI Taxonomy" id="105231"/>
    <lineage>
        <taxon>Eukaryota</taxon>
        <taxon>Viridiplantae</taxon>
        <taxon>Streptophyta</taxon>
        <taxon>Klebsormidiophyceae</taxon>
        <taxon>Klebsormidiales</taxon>
        <taxon>Klebsormidiaceae</taxon>
        <taxon>Klebsormidium</taxon>
    </lineage>
</organism>
<dbReference type="Pfam" id="PF00226">
    <property type="entry name" value="DnaJ"/>
    <property type="match status" value="1"/>
</dbReference>
<feature type="compositionally biased region" description="Basic and acidic residues" evidence="1">
    <location>
        <begin position="373"/>
        <end position="397"/>
    </location>
</feature>
<proteinExistence type="predicted"/>